<accession>A0AA36D8P0</accession>
<dbReference type="Gene3D" id="1.25.40.10">
    <property type="entry name" value="Tetratricopeptide repeat domain"/>
    <property type="match status" value="1"/>
</dbReference>
<gene>
    <name evidence="1" type="ORF">MSPICULIGERA_LOCUS21261</name>
</gene>
<evidence type="ECO:0008006" key="3">
    <source>
        <dbReference type="Google" id="ProtNLM"/>
    </source>
</evidence>
<evidence type="ECO:0000313" key="1">
    <source>
        <dbReference type="EMBL" id="CAJ0583163.1"/>
    </source>
</evidence>
<keyword evidence="2" id="KW-1185">Reference proteome</keyword>
<dbReference type="Proteomes" id="UP001177023">
    <property type="component" value="Unassembled WGS sequence"/>
</dbReference>
<dbReference type="EMBL" id="CATQJA010002665">
    <property type="protein sequence ID" value="CAJ0583163.1"/>
    <property type="molecule type" value="Genomic_DNA"/>
</dbReference>
<proteinExistence type="predicted"/>
<dbReference type="SUPFAM" id="SSF48452">
    <property type="entry name" value="TPR-like"/>
    <property type="match status" value="1"/>
</dbReference>
<dbReference type="Pfam" id="PF10300">
    <property type="entry name" value="Iml2-TPR_39"/>
    <property type="match status" value="1"/>
</dbReference>
<organism evidence="1 2">
    <name type="scientific">Mesorhabditis spiculigera</name>
    <dbReference type="NCBI Taxonomy" id="96644"/>
    <lineage>
        <taxon>Eukaryota</taxon>
        <taxon>Metazoa</taxon>
        <taxon>Ecdysozoa</taxon>
        <taxon>Nematoda</taxon>
        <taxon>Chromadorea</taxon>
        <taxon>Rhabditida</taxon>
        <taxon>Rhabditina</taxon>
        <taxon>Rhabditomorpha</taxon>
        <taxon>Rhabditoidea</taxon>
        <taxon>Rhabditidae</taxon>
        <taxon>Mesorhabditinae</taxon>
        <taxon>Mesorhabditis</taxon>
    </lineage>
</organism>
<dbReference type="InterPro" id="IPR019412">
    <property type="entry name" value="IML2/TPR_39"/>
</dbReference>
<reference evidence="1" key="1">
    <citation type="submission" date="2023-06" db="EMBL/GenBank/DDBJ databases">
        <authorList>
            <person name="Delattre M."/>
        </authorList>
    </citation>
    <scope>NUCLEOTIDE SEQUENCE</scope>
    <source>
        <strain evidence="1">AF72</strain>
    </source>
</reference>
<dbReference type="PANTHER" id="PTHR31859:SF9">
    <property type="entry name" value="TETRATRICOPEPTIDE REPEAT PROTEIN 39B"/>
    <property type="match status" value="1"/>
</dbReference>
<comment type="caution">
    <text evidence="1">The sequence shown here is derived from an EMBL/GenBank/DDBJ whole genome shotgun (WGS) entry which is preliminary data.</text>
</comment>
<sequence length="582" mass="66302">MNGLAVNRGRSLTARSSDSEALEYVDASEEVIYGQSLELLDTIAETTITMNLFLNNKFDLAEERMAELHDKSMYHALGYTCILFIKAMMTCDRADMERAMLVCKNATTVIEKYKQKMTLGETLSYYSFGSRQKPLTDEELHAELCYAECGLVRAMLTFFHDETLASFVRGGLKIRSCYQTFKQCHKLLENDAVWAGRDPEIKNQFEAGVRMGIGAFNLMLSVLPSKVLRLLEVVGFSGNKATGMSELIRASSMEGTLRAPLCATMLCVWHLLASFLVGVGKPDIRMCNKLLPGIMAKYPKGAIPLFLKARLLLVTGDINSAIYNFNMSIEAQDCYKQFHHGCYWELLFAHSYLRQWAKAANYAKKLVNESKWSRCVYTYMLAIYFSADETIEEKKRIETVNALAKKVDGFRLRIAGKSIPVEKFCSRRAKRFLATNSFVLAHYEFVYFWNGFDIMGRNEALLVPILEDIDRVWERHKAKADTDEECLYYLLRGVCLKSLDSLYQAQKCFEHVISCSEQIVELKYLVPNATFELGSVMMLEGSHDTAMELLAKARAYKGYSLENKLHFRIHGLMDQMEVRTPV</sequence>
<protein>
    <recommendedName>
        <fullName evidence="3">Tetratricopeptide repeat protein 39B</fullName>
    </recommendedName>
</protein>
<dbReference type="AlphaFoldDB" id="A0AA36D8P0"/>
<feature type="non-terminal residue" evidence="1">
    <location>
        <position position="1"/>
    </location>
</feature>
<dbReference type="InterPro" id="IPR011990">
    <property type="entry name" value="TPR-like_helical_dom_sf"/>
</dbReference>
<name>A0AA36D8P0_9BILA</name>
<evidence type="ECO:0000313" key="2">
    <source>
        <dbReference type="Proteomes" id="UP001177023"/>
    </source>
</evidence>
<dbReference type="PANTHER" id="PTHR31859">
    <property type="entry name" value="TETRATRICOPEPTIDE REPEAT PROTEIN 39 FAMILY MEMBER"/>
    <property type="match status" value="1"/>
</dbReference>